<evidence type="ECO:0000259" key="1">
    <source>
        <dbReference type="Pfam" id="PF03372"/>
    </source>
</evidence>
<dbReference type="EMBL" id="JAZGQO010000013">
    <property type="protein sequence ID" value="KAK6171786.1"/>
    <property type="molecule type" value="Genomic_DNA"/>
</dbReference>
<dbReference type="Gene3D" id="3.60.10.10">
    <property type="entry name" value="Endonuclease/exonuclease/phosphatase"/>
    <property type="match status" value="1"/>
</dbReference>
<protein>
    <recommendedName>
        <fullName evidence="1">Endonuclease/exonuclease/phosphatase domain-containing protein</fullName>
    </recommendedName>
</protein>
<dbReference type="PANTHER" id="PTHR46670:SF3">
    <property type="entry name" value="ENDONUCLEASE_EXONUCLEASE_PHOSPHATASE DOMAIN-CONTAINING PROTEIN"/>
    <property type="match status" value="1"/>
</dbReference>
<dbReference type="InterPro" id="IPR005135">
    <property type="entry name" value="Endo/exonuclease/phosphatase"/>
</dbReference>
<evidence type="ECO:0000313" key="3">
    <source>
        <dbReference type="Proteomes" id="UP001347796"/>
    </source>
</evidence>
<dbReference type="GO" id="GO:0003824">
    <property type="term" value="F:catalytic activity"/>
    <property type="evidence" value="ECO:0007669"/>
    <property type="project" value="InterPro"/>
</dbReference>
<accession>A0AAN8J994</accession>
<comment type="caution">
    <text evidence="2">The sequence shown here is derived from an EMBL/GenBank/DDBJ whole genome shotgun (WGS) entry which is preliminary data.</text>
</comment>
<dbReference type="PANTHER" id="PTHR46670">
    <property type="entry name" value="ENDO/EXONUCLEASE/PHOSPHATASE DOMAIN-CONTAINING PROTEIN"/>
    <property type="match status" value="1"/>
</dbReference>
<organism evidence="2 3">
    <name type="scientific">Patella caerulea</name>
    <name type="common">Rayed Mediterranean limpet</name>
    <dbReference type="NCBI Taxonomy" id="87958"/>
    <lineage>
        <taxon>Eukaryota</taxon>
        <taxon>Metazoa</taxon>
        <taxon>Spiralia</taxon>
        <taxon>Lophotrochozoa</taxon>
        <taxon>Mollusca</taxon>
        <taxon>Gastropoda</taxon>
        <taxon>Patellogastropoda</taxon>
        <taxon>Patelloidea</taxon>
        <taxon>Patellidae</taxon>
        <taxon>Patella</taxon>
    </lineage>
</organism>
<name>A0AAN8J994_PATCE</name>
<keyword evidence="3" id="KW-1185">Reference proteome</keyword>
<dbReference type="Proteomes" id="UP001347796">
    <property type="component" value="Unassembled WGS sequence"/>
</dbReference>
<gene>
    <name evidence="2" type="ORF">SNE40_018216</name>
</gene>
<proteinExistence type="predicted"/>
<dbReference type="SUPFAM" id="SSF56219">
    <property type="entry name" value="DNase I-like"/>
    <property type="match status" value="1"/>
</dbReference>
<reference evidence="2 3" key="1">
    <citation type="submission" date="2024-01" db="EMBL/GenBank/DDBJ databases">
        <title>The genome of the rayed Mediterranean limpet Patella caerulea (Linnaeus, 1758).</title>
        <authorList>
            <person name="Anh-Thu Weber A."/>
            <person name="Halstead-Nussloch G."/>
        </authorList>
    </citation>
    <scope>NUCLEOTIDE SEQUENCE [LARGE SCALE GENOMIC DNA]</scope>
    <source>
        <strain evidence="2">AATW-2023a</strain>
        <tissue evidence="2">Whole specimen</tissue>
    </source>
</reference>
<sequence>MLVNSEHNSHDNLIRYTRLQLLQLKGTVPLKDNKLYLDIKTTVSSILKYTVTRRRKWSKIPSLISSYRYNDHHTDNQPGNINLANSIVISPKESVQSLRRAKNYPRHIQLDNLVTIKYSSCYHFPSNTQLSVWNARSVCNKLPSICSSIFSQKTDIFIITETWLSENAKQQTVLGEFKSLLSEYDFISNPRRNRKGGGVGVIVRQGLKVKINRGVCYESFEHLDVNISMKSNVIHLINIYRPPQSKNNGQSTQQFILDFASFLESAIISSGILLITGDFNLHFQYDTISDVKQFKYILDSFGLVQHIHVPTHEKGHTLDLVITSASENYFSCFSVDFSLPSDHGVINFFSELSKPCPQNIARVSRNFRPVTPAQLASSIENHTLSQPEDAPVDQLVDEYNTKLSLVLDELAPTKEKVITAKSRALRFNDTDFKARAQRRSAERKWEQDNLQIHKQIFLVW</sequence>
<dbReference type="AlphaFoldDB" id="A0AAN8J994"/>
<dbReference type="Pfam" id="PF03372">
    <property type="entry name" value="Exo_endo_phos"/>
    <property type="match status" value="1"/>
</dbReference>
<feature type="domain" description="Endonuclease/exonuclease/phosphatase" evidence="1">
    <location>
        <begin position="133"/>
        <end position="343"/>
    </location>
</feature>
<dbReference type="InterPro" id="IPR036691">
    <property type="entry name" value="Endo/exonu/phosph_ase_sf"/>
</dbReference>
<evidence type="ECO:0000313" key="2">
    <source>
        <dbReference type="EMBL" id="KAK6171786.1"/>
    </source>
</evidence>